<name>A0ABV9HUH2_9FLAO</name>
<keyword evidence="3" id="KW-0732">Signal</keyword>
<feature type="signal peptide" evidence="3">
    <location>
        <begin position="1"/>
        <end position="19"/>
    </location>
</feature>
<comment type="subcellular location">
    <subcellularLocation>
        <location evidence="1">Cell envelope</location>
    </subcellularLocation>
</comment>
<keyword evidence="2" id="KW-0677">Repeat</keyword>
<accession>A0ABV9HUH2</accession>
<evidence type="ECO:0000313" key="5">
    <source>
        <dbReference type="EMBL" id="MFC4632941.1"/>
    </source>
</evidence>
<dbReference type="Gene3D" id="3.80.10.10">
    <property type="entry name" value="Ribonuclease Inhibitor"/>
    <property type="match status" value="1"/>
</dbReference>
<dbReference type="Proteomes" id="UP001596043">
    <property type="component" value="Unassembled WGS sequence"/>
</dbReference>
<dbReference type="PANTHER" id="PTHR48059:SF30">
    <property type="entry name" value="OS06G0587000 PROTEIN"/>
    <property type="match status" value="1"/>
</dbReference>
<dbReference type="InterPro" id="IPR032675">
    <property type="entry name" value="LRR_dom_sf"/>
</dbReference>
<comment type="caution">
    <text evidence="5">The sequence shown here is derived from an EMBL/GenBank/DDBJ whole genome shotgun (WGS) entry which is preliminary data.</text>
</comment>
<dbReference type="InterPro" id="IPR051848">
    <property type="entry name" value="PGIP"/>
</dbReference>
<evidence type="ECO:0000313" key="6">
    <source>
        <dbReference type="Proteomes" id="UP001596043"/>
    </source>
</evidence>
<proteinExistence type="predicted"/>
<dbReference type="Pfam" id="PF23598">
    <property type="entry name" value="LRR_14"/>
    <property type="match status" value="1"/>
</dbReference>
<protein>
    <submittedName>
        <fullName evidence="5">Two component regulator three Y domain protein</fullName>
    </submittedName>
</protein>
<dbReference type="PANTHER" id="PTHR48059">
    <property type="entry name" value="POLYGALACTURONASE INHIBITOR 1"/>
    <property type="match status" value="1"/>
</dbReference>
<evidence type="ECO:0000259" key="4">
    <source>
        <dbReference type="Pfam" id="PF23598"/>
    </source>
</evidence>
<evidence type="ECO:0000256" key="3">
    <source>
        <dbReference type="SAM" id="SignalP"/>
    </source>
</evidence>
<evidence type="ECO:0000256" key="2">
    <source>
        <dbReference type="ARBA" id="ARBA00022737"/>
    </source>
</evidence>
<dbReference type="EMBL" id="JBHSFV010000001">
    <property type="protein sequence ID" value="MFC4632941.1"/>
    <property type="molecule type" value="Genomic_DNA"/>
</dbReference>
<dbReference type="RefSeq" id="WP_379977099.1">
    <property type="nucleotide sequence ID" value="NZ_JBHSFV010000001.1"/>
</dbReference>
<gene>
    <name evidence="5" type="ORF">ACFO3O_03425</name>
</gene>
<dbReference type="SUPFAM" id="SSF52058">
    <property type="entry name" value="L domain-like"/>
    <property type="match status" value="1"/>
</dbReference>
<keyword evidence="6" id="KW-1185">Reference proteome</keyword>
<organism evidence="5 6">
    <name type="scientific">Dokdonia ponticola</name>
    <dbReference type="NCBI Taxonomy" id="2041041"/>
    <lineage>
        <taxon>Bacteria</taxon>
        <taxon>Pseudomonadati</taxon>
        <taxon>Bacteroidota</taxon>
        <taxon>Flavobacteriia</taxon>
        <taxon>Flavobacteriales</taxon>
        <taxon>Flavobacteriaceae</taxon>
        <taxon>Dokdonia</taxon>
    </lineage>
</organism>
<reference evidence="6" key="1">
    <citation type="journal article" date="2019" name="Int. J. Syst. Evol. Microbiol.">
        <title>The Global Catalogue of Microorganisms (GCM) 10K type strain sequencing project: providing services to taxonomists for standard genome sequencing and annotation.</title>
        <authorList>
            <consortium name="The Broad Institute Genomics Platform"/>
            <consortium name="The Broad Institute Genome Sequencing Center for Infectious Disease"/>
            <person name="Wu L."/>
            <person name="Ma J."/>
        </authorList>
    </citation>
    <scope>NUCLEOTIDE SEQUENCE [LARGE SCALE GENOMIC DNA]</scope>
    <source>
        <strain evidence="6">YJ-61-S</strain>
    </source>
</reference>
<dbReference type="InterPro" id="IPR055414">
    <property type="entry name" value="LRR_R13L4/SHOC2-like"/>
</dbReference>
<feature type="domain" description="Disease resistance R13L4/SHOC-2-like LRR" evidence="4">
    <location>
        <begin position="67"/>
        <end position="174"/>
    </location>
</feature>
<sequence length="182" mass="20085">MKTSILLLLFIFTFHTAIADVSSPEKQALVDLYHATNGDHWTESWDLTTAVENWKGVTVINDKVVALQLTHNNLTGELPTSIGDLVNLKVLNLHNNTLKGNLPTSIGNLHALKILNISLNTFQGNVPEEISKIKSLEHLYIFANDFTGTLAPTISELPTIKSIQMYATYIQTDVTNTLASID</sequence>
<evidence type="ECO:0000256" key="1">
    <source>
        <dbReference type="ARBA" id="ARBA00004196"/>
    </source>
</evidence>
<feature type="chain" id="PRO_5046556586" evidence="3">
    <location>
        <begin position="20"/>
        <end position="182"/>
    </location>
</feature>